<organism evidence="1 2">
    <name type="scientific">Malus domestica</name>
    <name type="common">Apple</name>
    <name type="synonym">Pyrus malus</name>
    <dbReference type="NCBI Taxonomy" id="3750"/>
    <lineage>
        <taxon>Eukaryota</taxon>
        <taxon>Viridiplantae</taxon>
        <taxon>Streptophyta</taxon>
        <taxon>Embryophyta</taxon>
        <taxon>Tracheophyta</taxon>
        <taxon>Spermatophyta</taxon>
        <taxon>Magnoliopsida</taxon>
        <taxon>eudicotyledons</taxon>
        <taxon>Gunneridae</taxon>
        <taxon>Pentapetalae</taxon>
        <taxon>rosids</taxon>
        <taxon>fabids</taxon>
        <taxon>Rosales</taxon>
        <taxon>Rosaceae</taxon>
        <taxon>Amygdaloideae</taxon>
        <taxon>Maleae</taxon>
        <taxon>Malus</taxon>
    </lineage>
</organism>
<proteinExistence type="predicted"/>
<gene>
    <name evidence="1" type="ORF">DVH24_008430</name>
</gene>
<evidence type="ECO:0000313" key="2">
    <source>
        <dbReference type="Proteomes" id="UP000290289"/>
    </source>
</evidence>
<reference evidence="1 2" key="1">
    <citation type="submission" date="2018-10" db="EMBL/GenBank/DDBJ databases">
        <title>A high-quality apple genome assembly.</title>
        <authorList>
            <person name="Hu J."/>
        </authorList>
    </citation>
    <scope>NUCLEOTIDE SEQUENCE [LARGE SCALE GENOMIC DNA]</scope>
    <source>
        <strain evidence="2">cv. HFTH1</strain>
        <tissue evidence="1">Young leaf</tissue>
    </source>
</reference>
<accession>A0A498JK51</accession>
<keyword evidence="2" id="KW-1185">Reference proteome</keyword>
<protein>
    <submittedName>
        <fullName evidence="1">Uncharacterized protein</fullName>
    </submittedName>
</protein>
<evidence type="ECO:0000313" key="1">
    <source>
        <dbReference type="EMBL" id="RXH95930.1"/>
    </source>
</evidence>
<dbReference type="AlphaFoldDB" id="A0A498JK51"/>
<comment type="caution">
    <text evidence="1">The sequence shown here is derived from an EMBL/GenBank/DDBJ whole genome shotgun (WGS) entry which is preliminary data.</text>
</comment>
<name>A0A498JK51_MALDO</name>
<dbReference type="EMBL" id="RDQH01000332">
    <property type="protein sequence ID" value="RXH95930.1"/>
    <property type="molecule type" value="Genomic_DNA"/>
</dbReference>
<sequence>MLSLKNHEGWEREREVRPVQHVADVSLVSHALRALGLATPAQPLPRARSGSIANTRWTKLLKLSGPV</sequence>
<dbReference type="Proteomes" id="UP000290289">
    <property type="component" value="Chromosome 6"/>
</dbReference>